<comment type="subcellular location">
    <subcellularLocation>
        <location evidence="1">Membrane</location>
        <topology evidence="1">Multi-pass membrane protein</topology>
    </subcellularLocation>
</comment>
<dbReference type="OrthoDB" id="10010920at2759"/>
<dbReference type="Proteomes" id="UP000070544">
    <property type="component" value="Unassembled WGS sequence"/>
</dbReference>
<dbReference type="Pfam" id="PF01741">
    <property type="entry name" value="MscL"/>
    <property type="match status" value="1"/>
</dbReference>
<keyword evidence="2" id="KW-0812">Transmembrane</keyword>
<evidence type="ECO:0000256" key="3">
    <source>
        <dbReference type="ARBA" id="ARBA00022989"/>
    </source>
</evidence>
<feature type="region of interest" description="Disordered" evidence="5">
    <location>
        <begin position="1"/>
        <end position="85"/>
    </location>
</feature>
<dbReference type="InterPro" id="IPR037673">
    <property type="entry name" value="MSC/AndL"/>
</dbReference>
<dbReference type="EMBL" id="KQ965756">
    <property type="protein sequence ID" value="KXS16192.1"/>
    <property type="molecule type" value="Genomic_DNA"/>
</dbReference>
<dbReference type="SUPFAM" id="SSF81330">
    <property type="entry name" value="Gated mechanosensitive channel"/>
    <property type="match status" value="1"/>
</dbReference>
<evidence type="ECO:0000256" key="1">
    <source>
        <dbReference type="ARBA" id="ARBA00004141"/>
    </source>
</evidence>
<organism evidence="6 7">
    <name type="scientific">Gonapodya prolifera (strain JEL478)</name>
    <name type="common">Monoblepharis prolifera</name>
    <dbReference type="NCBI Taxonomy" id="1344416"/>
    <lineage>
        <taxon>Eukaryota</taxon>
        <taxon>Fungi</taxon>
        <taxon>Fungi incertae sedis</taxon>
        <taxon>Chytridiomycota</taxon>
        <taxon>Chytridiomycota incertae sedis</taxon>
        <taxon>Monoblepharidomycetes</taxon>
        <taxon>Monoblepharidales</taxon>
        <taxon>Gonapodyaceae</taxon>
        <taxon>Gonapodya</taxon>
    </lineage>
</organism>
<dbReference type="GO" id="GO:0016020">
    <property type="term" value="C:membrane"/>
    <property type="evidence" value="ECO:0007669"/>
    <property type="project" value="UniProtKB-SubCell"/>
</dbReference>
<dbReference type="STRING" id="1344416.A0A139AH98"/>
<dbReference type="PANTHER" id="PTHR30266:SF2">
    <property type="entry name" value="LARGE-CONDUCTANCE MECHANOSENSITIVE CHANNEL"/>
    <property type="match status" value="1"/>
</dbReference>
<accession>A0A139AH98</accession>
<reference evidence="6 7" key="1">
    <citation type="journal article" date="2015" name="Genome Biol. Evol.">
        <title>Phylogenomic analyses indicate that early fungi evolved digesting cell walls of algal ancestors of land plants.</title>
        <authorList>
            <person name="Chang Y."/>
            <person name="Wang S."/>
            <person name="Sekimoto S."/>
            <person name="Aerts A.L."/>
            <person name="Choi C."/>
            <person name="Clum A."/>
            <person name="LaButti K.M."/>
            <person name="Lindquist E.A."/>
            <person name="Yee Ngan C."/>
            <person name="Ohm R.A."/>
            <person name="Salamov A.A."/>
            <person name="Grigoriev I.V."/>
            <person name="Spatafora J.W."/>
            <person name="Berbee M.L."/>
        </authorList>
    </citation>
    <scope>NUCLEOTIDE SEQUENCE [LARGE SCALE GENOMIC DNA]</scope>
    <source>
        <strain evidence="6 7">JEL478</strain>
    </source>
</reference>
<evidence type="ECO:0000313" key="7">
    <source>
        <dbReference type="Proteomes" id="UP000070544"/>
    </source>
</evidence>
<feature type="compositionally biased region" description="Low complexity" evidence="5">
    <location>
        <begin position="15"/>
        <end position="31"/>
    </location>
</feature>
<name>A0A139AH98_GONPJ</name>
<keyword evidence="4" id="KW-0472">Membrane</keyword>
<sequence length="264" mass="28882">MDSPPPLSDSAVSPTTSPTSLRRNLSLSRSLIPKSGSSAPREPSAVAHVRSSSTPPSTLPDGPPPPTPGAPSMNSPFGRAAPLSRTSTLPSLDVQSLTVGYLESTETMWRQWRRFKEFVTSARVIEVAIGNVIGDTLKEVVKSFVADVILPPLAWIVGNRLQNQFIVLARGRSKTLRYQTVEQAMADGAVTLNYGRFQNTVFNFWITGLAAYYCLQVAQTFFRRYLEPGTRECPFCCSNIPKRASKCSQCASSVEPVREDYGGY</sequence>
<feature type="compositionally biased region" description="Pro residues" evidence="5">
    <location>
        <begin position="57"/>
        <end position="69"/>
    </location>
</feature>
<evidence type="ECO:0000313" key="6">
    <source>
        <dbReference type="EMBL" id="KXS16192.1"/>
    </source>
</evidence>
<dbReference type="GO" id="GO:0008381">
    <property type="term" value="F:mechanosensitive monoatomic ion channel activity"/>
    <property type="evidence" value="ECO:0007669"/>
    <property type="project" value="TreeGrafter"/>
</dbReference>
<evidence type="ECO:0000256" key="5">
    <source>
        <dbReference type="SAM" id="MobiDB-lite"/>
    </source>
</evidence>
<dbReference type="AlphaFoldDB" id="A0A139AH98"/>
<keyword evidence="7" id="KW-1185">Reference proteome</keyword>
<dbReference type="PANTHER" id="PTHR30266">
    <property type="entry name" value="MECHANOSENSITIVE CHANNEL MSCL"/>
    <property type="match status" value="1"/>
</dbReference>
<protein>
    <recommendedName>
        <fullName evidence="8">Gated mechanosensitive channel</fullName>
    </recommendedName>
</protein>
<keyword evidence="3" id="KW-1133">Transmembrane helix</keyword>
<evidence type="ECO:0000256" key="2">
    <source>
        <dbReference type="ARBA" id="ARBA00022692"/>
    </source>
</evidence>
<evidence type="ECO:0000256" key="4">
    <source>
        <dbReference type="ARBA" id="ARBA00023136"/>
    </source>
</evidence>
<dbReference type="Gene3D" id="1.10.1200.120">
    <property type="entry name" value="Large-conductance mechanosensitive channel, MscL, domain 1"/>
    <property type="match status" value="1"/>
</dbReference>
<evidence type="ECO:0008006" key="8">
    <source>
        <dbReference type="Google" id="ProtNLM"/>
    </source>
</evidence>
<proteinExistence type="predicted"/>
<gene>
    <name evidence="6" type="ORF">M427DRAFT_69514</name>
</gene>
<dbReference type="InterPro" id="IPR036019">
    <property type="entry name" value="MscL_channel"/>
</dbReference>